<evidence type="ECO:0000259" key="3">
    <source>
        <dbReference type="Pfam" id="PF22113"/>
    </source>
</evidence>
<feature type="domain" description="Outer membrane cytochrome MtrC/MtrF-like" evidence="3">
    <location>
        <begin position="534"/>
        <end position="681"/>
    </location>
</feature>
<dbReference type="Gene3D" id="3.90.10.10">
    <property type="entry name" value="Cytochrome C3"/>
    <property type="match status" value="13"/>
</dbReference>
<name>A0ABW7H1R4_9BURK</name>
<evidence type="ECO:0000256" key="1">
    <source>
        <dbReference type="ARBA" id="ARBA00022729"/>
    </source>
</evidence>
<evidence type="ECO:0000256" key="2">
    <source>
        <dbReference type="SAM" id="SignalP"/>
    </source>
</evidence>
<keyword evidence="1 2" id="KW-0732">Signal</keyword>
<gene>
    <name evidence="4" type="ORF">ACG01O_16210</name>
</gene>
<dbReference type="RefSeq" id="WP_394386146.1">
    <property type="nucleotide sequence ID" value="NZ_JBIGIB010000004.1"/>
</dbReference>
<proteinExistence type="predicted"/>
<dbReference type="Proteomes" id="UP001606303">
    <property type="component" value="Unassembled WGS sequence"/>
</dbReference>
<feature type="domain" description="Outer membrane cytochrome MtrC/MtrF-like" evidence="3">
    <location>
        <begin position="228"/>
        <end position="370"/>
    </location>
</feature>
<feature type="domain" description="Outer membrane cytochrome MtrC/MtrF-like" evidence="3">
    <location>
        <begin position="688"/>
        <end position="834"/>
    </location>
</feature>
<keyword evidence="5" id="KW-1185">Reference proteome</keyword>
<accession>A0ABW7H1R4</accession>
<dbReference type="InterPro" id="IPR051829">
    <property type="entry name" value="Multiheme_Cytochr_ET"/>
</dbReference>
<feature type="chain" id="PRO_5046755808" evidence="2">
    <location>
        <begin position="35"/>
        <end position="1261"/>
    </location>
</feature>
<organism evidence="4 5">
    <name type="scientific">Pelomonas baiyunensis</name>
    <dbReference type="NCBI Taxonomy" id="3299026"/>
    <lineage>
        <taxon>Bacteria</taxon>
        <taxon>Pseudomonadati</taxon>
        <taxon>Pseudomonadota</taxon>
        <taxon>Betaproteobacteria</taxon>
        <taxon>Burkholderiales</taxon>
        <taxon>Sphaerotilaceae</taxon>
        <taxon>Roseateles</taxon>
    </lineage>
</organism>
<dbReference type="SUPFAM" id="SSF48695">
    <property type="entry name" value="Multiheme cytochromes"/>
    <property type="match status" value="7"/>
</dbReference>
<dbReference type="InterPro" id="IPR036280">
    <property type="entry name" value="Multihaem_cyt_sf"/>
</dbReference>
<dbReference type="PANTHER" id="PTHR35038">
    <property type="entry name" value="DISSIMILATORY SULFITE REDUCTASE SIRA"/>
    <property type="match status" value="1"/>
</dbReference>
<evidence type="ECO:0000313" key="4">
    <source>
        <dbReference type="EMBL" id="MFG6468171.1"/>
    </source>
</evidence>
<dbReference type="EMBL" id="JBIGIB010000004">
    <property type="protein sequence ID" value="MFG6468171.1"/>
    <property type="molecule type" value="Genomic_DNA"/>
</dbReference>
<dbReference type="InterPro" id="IPR054337">
    <property type="entry name" value="Mtrc-MtrF-like_dom_II/IV"/>
</dbReference>
<feature type="signal peptide" evidence="2">
    <location>
        <begin position="1"/>
        <end position="34"/>
    </location>
</feature>
<evidence type="ECO:0000313" key="5">
    <source>
        <dbReference type="Proteomes" id="UP001606303"/>
    </source>
</evidence>
<comment type="caution">
    <text evidence="4">The sequence shown here is derived from an EMBL/GenBank/DDBJ whole genome shotgun (WGS) entry which is preliminary data.</text>
</comment>
<sequence>MTRHPGRLLRVCLTALLLLAALVVGLRIASPARAATGGVEFDHLKTGFALTGSHQNQRCETCHQAGVFKGTPRDCESCHTSGARLAKTNVVKPATHIPTTQTCDSCHGTRSFAGARMDHKGIAAGSCATCHNGVVSTGKPADHLPTTAACDSCHRTSAWKPATGFNHAGVAPGSCASCHNGVKATGKSANHTPFTGVASLANLTCDSCHKAGFTAWTPAKLHASATVTDSCATCHAANKPNTAVHAGQTTCETCHKSTTAWSGAKVDHSSFTAATNCTSCHNGSSATGKPSAHIPVAATNCVTCHATTGWKPTKWNHTQLPVTGQCASCHSGAFPPADGKPANHTPYTSVSALASLGCDSCHKAGFTAWAPAKLHASVNVTGSCATCHAGAKPNTTVHAGQTVCESCHKSTTAWAGAKVDHSSFTAATNCTSCHNGSAATGKPAAHIPVAAANCISCHATTGWKPTKWNHTQLPVTGQCSSCHSGAFPPADGKSGNHTPYQLVSTLASANCDSCHKAGFTAWAPAKLHASVNVTGSCATCHAAIKPNTAVHAGQTVCENCHKSTSSWNAAKVDHSGFTAATNCSSCHNGSAATGKPAAHIPVGATNCISCHATTGWKPTKWNHTQLPVTGQCASCHSGAFPPADGKSANHTPYQLVSTLATANCDSCHKAGFTSWTPAKLHASVTVVNSCASCHAAIKPNTAVHAGQTTCENCHKSTTAWTGAKVDHSAFTVATNCSSCHNGSAATGKPAAHIPVGATNCISCHATTGWKPTKWNHTQLPVTGQCASCHSGAFPPADGKSANHTPYQLVSTLATANCDSCHKAGFTSWTPAKLHASVTVVNSCASCHAATKPNTAVHAGQTVCENCHRSTTTWTGAKVDHSTFTVATNCSSCHNGSAATGKPAAHIPVGATNCISCHVTTGWKPTKWNHTQLPVANQCASCHNGAYPPADGKSASHTPYQLVPTLAAANCDSCHKAGYAAWTPAKLHASVTVTTSCSSCHLAVRPTNALHIGQTVCESCHKSTATWTGAKVDHSTFTVATNCASCHNGSTATGKPAAHMPVGTTNCISCHNTTGWKPTKWNHTQLPVVGQCGTCHSGAYPPADGRPAGHIPYQTLTGVVIANCDSCHKAGYASWAGGRFHANVTVTGQCKTCHNGSFTSQGATAKPANHIPEAQLLNGAAMECNACHTSVTSWVQKMNHNGSQGSGAGWCKACHASGTNYLGSMERMSLTHRTKTPVPTDCSTSGCHRPLGNKGTPYTKWD</sequence>
<feature type="domain" description="Outer membrane cytochrome MtrC/MtrF-like" evidence="3">
    <location>
        <begin position="381"/>
        <end position="523"/>
    </location>
</feature>
<reference evidence="4 5" key="1">
    <citation type="submission" date="2024-08" db="EMBL/GenBank/DDBJ databases">
        <authorList>
            <person name="Lu H."/>
        </authorList>
    </citation>
    <scope>NUCLEOTIDE SEQUENCE [LARGE SCALE GENOMIC DNA]</scope>
    <source>
        <strain evidence="4 5">BYS87W</strain>
    </source>
</reference>
<feature type="domain" description="Outer membrane cytochrome MtrC/MtrF-like" evidence="3">
    <location>
        <begin position="841"/>
        <end position="987"/>
    </location>
</feature>
<dbReference type="PANTHER" id="PTHR35038:SF6">
    <property type="entry name" value="SURFACE LOCALIZED DECAHEME CYTOCHROME C LIPOPROTEIN"/>
    <property type="match status" value="1"/>
</dbReference>
<dbReference type="Pfam" id="PF22113">
    <property type="entry name" value="Mtrc-MtrF_II-IV_dom"/>
    <property type="match status" value="5"/>
</dbReference>
<protein>
    <submittedName>
        <fullName evidence="4">Cytochrome c3 family protein</fullName>
    </submittedName>
</protein>